<feature type="compositionally biased region" description="Low complexity" evidence="1">
    <location>
        <begin position="739"/>
        <end position="762"/>
    </location>
</feature>
<feature type="region of interest" description="Disordered" evidence="1">
    <location>
        <begin position="663"/>
        <end position="694"/>
    </location>
</feature>
<feature type="region of interest" description="Disordered" evidence="1">
    <location>
        <begin position="594"/>
        <end position="637"/>
    </location>
</feature>
<organism evidence="2 3">
    <name type="scientific">Iris pallida</name>
    <name type="common">Sweet iris</name>
    <dbReference type="NCBI Taxonomy" id="29817"/>
    <lineage>
        <taxon>Eukaryota</taxon>
        <taxon>Viridiplantae</taxon>
        <taxon>Streptophyta</taxon>
        <taxon>Embryophyta</taxon>
        <taxon>Tracheophyta</taxon>
        <taxon>Spermatophyta</taxon>
        <taxon>Magnoliopsida</taxon>
        <taxon>Liliopsida</taxon>
        <taxon>Asparagales</taxon>
        <taxon>Iridaceae</taxon>
        <taxon>Iridoideae</taxon>
        <taxon>Irideae</taxon>
        <taxon>Iris</taxon>
    </lineage>
</organism>
<feature type="compositionally biased region" description="Basic residues" evidence="1">
    <location>
        <begin position="1099"/>
        <end position="1112"/>
    </location>
</feature>
<feature type="region of interest" description="Disordered" evidence="1">
    <location>
        <begin position="1094"/>
        <end position="1113"/>
    </location>
</feature>
<reference evidence="2" key="2">
    <citation type="submission" date="2023-04" db="EMBL/GenBank/DDBJ databases">
        <authorList>
            <person name="Bruccoleri R.E."/>
            <person name="Oakeley E.J."/>
            <person name="Faust A.-M."/>
            <person name="Dessus-Babus S."/>
            <person name="Altorfer M."/>
            <person name="Burckhardt D."/>
            <person name="Oertli M."/>
            <person name="Naumann U."/>
            <person name="Petersen F."/>
            <person name="Wong J."/>
        </authorList>
    </citation>
    <scope>NUCLEOTIDE SEQUENCE</scope>
    <source>
        <strain evidence="2">GSM-AAB239-AS_SAM_17_03QT</strain>
        <tissue evidence="2">Leaf</tissue>
    </source>
</reference>
<feature type="compositionally biased region" description="Polar residues" evidence="1">
    <location>
        <begin position="975"/>
        <end position="988"/>
    </location>
</feature>
<dbReference type="EMBL" id="JANAVB010043220">
    <property type="protein sequence ID" value="KAJ6792967.1"/>
    <property type="molecule type" value="Genomic_DNA"/>
</dbReference>
<feature type="region of interest" description="Disordered" evidence="1">
    <location>
        <begin position="1"/>
        <end position="30"/>
    </location>
</feature>
<feature type="region of interest" description="Disordered" evidence="1">
    <location>
        <begin position="99"/>
        <end position="379"/>
    </location>
</feature>
<evidence type="ECO:0000256" key="1">
    <source>
        <dbReference type="SAM" id="MobiDB-lite"/>
    </source>
</evidence>
<feature type="compositionally biased region" description="Low complexity" evidence="1">
    <location>
        <begin position="153"/>
        <end position="184"/>
    </location>
</feature>
<feature type="compositionally biased region" description="Polar residues" evidence="1">
    <location>
        <begin position="996"/>
        <end position="1009"/>
    </location>
</feature>
<name>A0AAX6DMH3_IRIPA</name>
<gene>
    <name evidence="2" type="ORF">M6B38_112110</name>
</gene>
<feature type="compositionally biased region" description="Basic and acidic residues" evidence="1">
    <location>
        <begin position="598"/>
        <end position="608"/>
    </location>
</feature>
<feature type="region of interest" description="Disordered" evidence="1">
    <location>
        <begin position="737"/>
        <end position="764"/>
    </location>
</feature>
<dbReference type="PANTHER" id="PTHR31949">
    <property type="entry name" value="GASTRIC MUCIN-LIKE PROTEIN"/>
    <property type="match status" value="1"/>
</dbReference>
<feature type="compositionally biased region" description="Basic and acidic residues" evidence="1">
    <location>
        <begin position="1142"/>
        <end position="1157"/>
    </location>
</feature>
<protein>
    <submittedName>
        <fullName evidence="2">Uncharacterized protein</fullName>
    </submittedName>
</protein>
<feature type="compositionally biased region" description="Low complexity" evidence="1">
    <location>
        <begin position="297"/>
        <end position="311"/>
    </location>
</feature>
<keyword evidence="3" id="KW-1185">Reference proteome</keyword>
<accession>A0AAX6DMH3</accession>
<proteinExistence type="predicted"/>
<dbReference type="GO" id="GO:0055028">
    <property type="term" value="C:cortical microtubule"/>
    <property type="evidence" value="ECO:0007669"/>
    <property type="project" value="TreeGrafter"/>
</dbReference>
<dbReference type="AlphaFoldDB" id="A0AAX6DMH3"/>
<feature type="compositionally biased region" description="Low complexity" evidence="1">
    <location>
        <begin position="424"/>
        <end position="437"/>
    </location>
</feature>
<feature type="compositionally biased region" description="Polar residues" evidence="1">
    <location>
        <begin position="140"/>
        <end position="152"/>
    </location>
</feature>
<feature type="compositionally biased region" description="Basic and acidic residues" evidence="1">
    <location>
        <begin position="449"/>
        <end position="466"/>
    </location>
</feature>
<feature type="compositionally biased region" description="Low complexity" evidence="1">
    <location>
        <begin position="210"/>
        <end position="238"/>
    </location>
</feature>
<feature type="compositionally biased region" description="Low complexity" evidence="1">
    <location>
        <begin position="320"/>
        <end position="330"/>
    </location>
</feature>
<evidence type="ECO:0000313" key="2">
    <source>
        <dbReference type="EMBL" id="KAJ6792967.1"/>
    </source>
</evidence>
<dbReference type="PANTHER" id="PTHR31949:SF3">
    <property type="entry name" value="RUN_FYVE DOMAIN PROTEIN"/>
    <property type="match status" value="1"/>
</dbReference>
<feature type="region of interest" description="Disordered" evidence="1">
    <location>
        <begin position="414"/>
        <end position="468"/>
    </location>
</feature>
<dbReference type="GO" id="GO:0043622">
    <property type="term" value="P:cortical microtubule organization"/>
    <property type="evidence" value="ECO:0007669"/>
    <property type="project" value="TreeGrafter"/>
</dbReference>
<sequence length="1164" mass="126895">MPPSPALRCSPGREHRMESAHKRGRSFESGVSLRAKDDDLALFNDMQNMERDNFLLHDSDDFDDSLSNLRYLSDFKLGVSNSTRGERSDLLNLEGEKNDYDWLLTPPDTPLFRSLDDDDPQPQNLPTRGRPRSQPIRIARSSSMTEKNQMMNRSSASPRRLSPSPRSSPSVTQLKARPSSATRASPPPALRPATPSRRPSTPPNKPSSPTPRSSTPTLLRMSTGSSGQTSSSGRRAASPMNSTRGSSVSPKLRGWHTDLPGFSSDAPPNLRTSLSDWSVPHVRGISPTPGSGRGRGRQSMSPTASRSASSSHSHDQDLISSFSKGSVASSGDDDLDSLHSVAISSSPPVRRNGMSANNRPMTFSKKPSRTSCASSVPKRSLDSVIRQMEHHKTPQNMFRPLLSSVPATTFYVGKANSTPRPMFSRNSSLTTSTSASSEQGASFAPDIEGSEHGHNDLPGERERTEGPDANEELFIFDKADDIVEDCGHEDFAGRPHSASRGFNLNMTSSLDSQECKNFIVQSGATASSATAIELQCATGCHSVVDGCEIMTICSKCGKRFQFVGLNGNTDICEECEKIDQLFTVETFVPVTQNGTVKSDSDMEADRPCNEVQVSGVPESPGKSSSDGQHQRDIQQGPNYLDETCPVQLVTNQSELNLSDHQLDNQPEESAAQSDGGNKLGHMEYTANPSLRVDNPEGAGISVLLLQRSSSRKWPVVQGRTFSATNILCSEPSYVRDNTSSMRRSMGRDSGSASSSMDLGSSRPLEGRIQRQISSRKNEMASMRSDVDAKDQFTDSHPDLLGGTYEPSFQPNSVTEEDFNDSSKSMYYEGLRDSVVDTVEQEKYFDLADASATEFSSVRLDLVDDSVYVKDHSFMVPHTSDSQLPGHLESTHYDSLTAYTLDEPCFSCINADGDPLKAIERNTHDIEVTDDVPDTCVIEEQHVLNNPACPSDTSDSATDSRYVLVLESQYGHDSFQDPQTECKPSQIPSTVEVPNEHSVSTTPEKGASNSISESCIIDHAHGIHEESTVVDEGQKGHVPRSLTLAEATDIILFCSSIVHDIAYKAATIGMEELTMPSETTRPTVMIVGKSVLDEKDSRRMPNKHTPKSQKFKRKTLETQTKVLSTEPGKNVIVQGSAPSNSEIPKKPSDSTKPPKLESKCNCTVM</sequence>
<feature type="region of interest" description="Disordered" evidence="1">
    <location>
        <begin position="1119"/>
        <end position="1164"/>
    </location>
</feature>
<dbReference type="Proteomes" id="UP001140949">
    <property type="component" value="Unassembled WGS sequence"/>
</dbReference>
<comment type="caution">
    <text evidence="2">The sequence shown here is derived from an EMBL/GenBank/DDBJ whole genome shotgun (WGS) entry which is preliminary data.</text>
</comment>
<feature type="compositionally biased region" description="Basic and acidic residues" evidence="1">
    <location>
        <begin position="11"/>
        <end position="21"/>
    </location>
</feature>
<feature type="compositionally biased region" description="Polar residues" evidence="1">
    <location>
        <begin position="621"/>
        <end position="637"/>
    </location>
</feature>
<feature type="compositionally biased region" description="Pro residues" evidence="1">
    <location>
        <begin position="200"/>
        <end position="209"/>
    </location>
</feature>
<feature type="compositionally biased region" description="Polar residues" evidence="1">
    <location>
        <begin position="239"/>
        <end position="249"/>
    </location>
</feature>
<feature type="region of interest" description="Disordered" evidence="1">
    <location>
        <begin position="972"/>
        <end position="1009"/>
    </location>
</feature>
<reference evidence="2" key="1">
    <citation type="journal article" date="2023" name="GigaByte">
        <title>Genome assembly of the bearded iris, Iris pallida Lam.</title>
        <authorList>
            <person name="Bruccoleri R.E."/>
            <person name="Oakeley E.J."/>
            <person name="Faust A.M.E."/>
            <person name="Altorfer M."/>
            <person name="Dessus-Babus S."/>
            <person name="Burckhardt D."/>
            <person name="Oertli M."/>
            <person name="Naumann U."/>
            <person name="Petersen F."/>
            <person name="Wong J."/>
        </authorList>
    </citation>
    <scope>NUCLEOTIDE SEQUENCE</scope>
    <source>
        <strain evidence="2">GSM-AAB239-AS_SAM_17_03QT</strain>
    </source>
</reference>
<evidence type="ECO:0000313" key="3">
    <source>
        <dbReference type="Proteomes" id="UP001140949"/>
    </source>
</evidence>